<evidence type="ECO:0000313" key="6">
    <source>
        <dbReference type="EMBL" id="CAK9081146.1"/>
    </source>
</evidence>
<comment type="caution">
    <text evidence="6">The sequence shown here is derived from an EMBL/GenBank/DDBJ whole genome shotgun (WGS) entry which is preliminary data.</text>
</comment>
<dbReference type="InterPro" id="IPR045266">
    <property type="entry name" value="DOH_DOMON"/>
</dbReference>
<name>A0ABP0PYQ5_9DINO</name>
<proteinExistence type="predicted"/>
<protein>
    <submittedName>
        <fullName evidence="6">Uncharacterized protein</fullName>
    </submittedName>
</protein>
<dbReference type="EMBL" id="CAXAMN010023807">
    <property type="protein sequence ID" value="CAK9081146.1"/>
    <property type="molecule type" value="Genomic_DNA"/>
</dbReference>
<sequence>MLMYVAANYRHFASGIFPYGFTVTSGDFAPGSNCHLAVDAEEDKDHLVRIFTSLHLQRLRKSTPPNHTVPSVMSTRTGNRTRTSLDAITDRVRSFNRATTVSITSRLLQRSPSSSGRTVGSPFSKRSPTTGQASPGSLISEEVAAAAANPGVDKDGAPIRKSMAVHIELKGLEFWLPSEVEVLATAEDAILEDDTRELGILVVASGEGETGHSVQVNLEHFAAVCAPLNRCWWPDEAPQEPFPEPTGRRPWPVLVFLPNPPEGGREASIMSSFGALEMWVQSEVPSPGESPSRGIDSFRSPGTASCPGGGLGLRRPPPLDLDARPSEHHFSMLLKSPQSPVERLISPEHAETTALQALARGETVEGQLVDTRGLQMMLLWEPEKLIGVRLESILVNVPLELVRWWRGFKEHTWSFLEFSSLGSELLQAPETSRHWAAPMQLPASRAPLRPHLEQETETVRKWPTLFSGAAPRVRRASTSTLASEASFRQVDAAKVAAPQTCWKLELDALGELQLRLAGGVLAPSRWVALRISDFHVRGPLSPAEMDPLCFLLTCDVVCHDAAAAQLLPLVEQFEVTVDLERRRNEICCNASTARVNVNIDRVLVDFFRTVRQGLKQVQDAPMQPVRSFNFHNGTGVQITVRWRQGRQSTSVELLPGMCSNVHHLSQNRTHRFAEVRLWLEEFQLEEVVTIDLDHTFGRAYQVREGCPIFVEPEHDLKDGKCTLHIKSALTIHNDTALPLRLTLATAMFQKLSSQVSDLLRSGTRIVSFTQSLEDWDDEAADGRARFKEFQGHLDVPAQSSVEVPVSWFVFSQMHRPSVRLQALGPGFGGVSRHFPQLAALLEDVSIAEDEDFDDEDVTAGPLATGARLRPREAEAERRGDRTKFSLFLRTYMKLSGYIDAQDLPLALDEEDVQQVQRFQMHLGNLLAIRNMLPFPVVFQMVTPDNSFKDLPLPDLRSVHEVLDKTRTNGQRENSRINLPDLLDYPARCYAQVEPYENLVEHTQLDGIAELAMTAADRAKHETRGLVTYVLGVDEEVALPFAKRLLRIRCMASDHHFGCEGEECNSPRESTMEEAQIAVGQGFLKLPAVSANRPHHEQLVLETPLGQSVQVSLELTRDSCVLFVPFILENLTPLTLCVDRDDPSMLLKPGCRAVLPTDPQRPDTAFFSIVSAKEAQERRAGFSPGKLTPSRHQSNRTSGSTSTATGRSLHFAVPFLSDVGREHRFYAVDRRLPRRDQELAKQGHAALEALPGHYPATMAREALCRYYGPQGDFVRLGLFIEQHSGWSALAFGGNGGMKGAQQFVVRKVDGAFVAEERYSTDYVTPALQPTQEVALIFANEESGNTAWGILIPKSTCNAGERYPVEDFSRFMHWALGSSHEFLYHTSRGQFHANLLTGPMTLEDFSNAKNVSFEMPNVPVVMGAGGHDEKNPYVCGMFDLSQMLPSDLSIDSKHHVAMFSPVLDPNSVQYVHHMILYACDDGVFQHLQVIPECESMPPGCNQMKWPWAVGSEPIVFPAEAGMPMGEGKKWFALQMHYYNPSLDTGVMDSSGVRVTFANTLRTHDAATFRFNGGTGDNQRDPIPAGQSEYTLSPKATVPASCTNTWNVEEINVLGVVYHAHLVGKNLNIDVMRGDQLVGKLRREKLYDFNHQSLEPASVSKIKRGDQLVLSCTYDTSTRTGPTTFGDFTQTEMCWSAFMYYPAQSMNRAVYYGGISMMCQGGGGVKTIQGNTVPAESCSTVGDFTSDAGKELLQSLGINATAFLNNYQYVSTSEGTYLSSSASIMSSVIPFVLQAVILFAERA</sequence>
<dbReference type="InterPro" id="IPR024548">
    <property type="entry name" value="Cu2_monoox_C"/>
</dbReference>
<dbReference type="InterPro" id="IPR000323">
    <property type="entry name" value="Cu2_ascorb_mOase_N"/>
</dbReference>
<feature type="domain" description="Copper type II ascorbate-dependent monooxygenase C-terminal" evidence="5">
    <location>
        <begin position="1579"/>
        <end position="1704"/>
    </location>
</feature>
<feature type="region of interest" description="Disordered" evidence="3">
    <location>
        <begin position="1177"/>
        <end position="1204"/>
    </location>
</feature>
<dbReference type="SUPFAM" id="SSF49344">
    <property type="entry name" value="CBD9-like"/>
    <property type="match status" value="1"/>
</dbReference>
<keyword evidence="7" id="KW-1185">Reference proteome</keyword>
<dbReference type="Proteomes" id="UP001642484">
    <property type="component" value="Unassembled WGS sequence"/>
</dbReference>
<evidence type="ECO:0000313" key="7">
    <source>
        <dbReference type="Proteomes" id="UP001642484"/>
    </source>
</evidence>
<dbReference type="CDD" id="cd09631">
    <property type="entry name" value="DOMON_DOH"/>
    <property type="match status" value="1"/>
</dbReference>
<dbReference type="Gene3D" id="2.60.120.230">
    <property type="match status" value="1"/>
</dbReference>
<evidence type="ECO:0000259" key="5">
    <source>
        <dbReference type="Pfam" id="PF03712"/>
    </source>
</evidence>
<dbReference type="InterPro" id="IPR008977">
    <property type="entry name" value="PHM/PNGase_F_dom_sf"/>
</dbReference>
<evidence type="ECO:0000256" key="3">
    <source>
        <dbReference type="SAM" id="MobiDB-lite"/>
    </source>
</evidence>
<feature type="compositionally biased region" description="Low complexity" evidence="3">
    <location>
        <begin position="1195"/>
        <end position="1204"/>
    </location>
</feature>
<dbReference type="InterPro" id="IPR036939">
    <property type="entry name" value="Cu2_ascorb_mOase_N_sf"/>
</dbReference>
<feature type="compositionally biased region" description="Polar residues" evidence="3">
    <location>
        <begin position="124"/>
        <end position="135"/>
    </location>
</feature>
<organism evidence="6 7">
    <name type="scientific">Durusdinium trenchii</name>
    <dbReference type="NCBI Taxonomy" id="1381693"/>
    <lineage>
        <taxon>Eukaryota</taxon>
        <taxon>Sar</taxon>
        <taxon>Alveolata</taxon>
        <taxon>Dinophyceae</taxon>
        <taxon>Suessiales</taxon>
        <taxon>Symbiodiniaceae</taxon>
        <taxon>Durusdinium</taxon>
    </lineage>
</organism>
<reference evidence="6 7" key="1">
    <citation type="submission" date="2024-02" db="EMBL/GenBank/DDBJ databases">
        <authorList>
            <person name="Chen Y."/>
            <person name="Shah S."/>
            <person name="Dougan E. K."/>
            <person name="Thang M."/>
            <person name="Chan C."/>
        </authorList>
    </citation>
    <scope>NUCLEOTIDE SEQUENCE [LARGE SCALE GENOMIC DNA]</scope>
</reference>
<dbReference type="Pfam" id="PF01082">
    <property type="entry name" value="Cu2_monooxygen"/>
    <property type="match status" value="1"/>
</dbReference>
<dbReference type="Pfam" id="PF03712">
    <property type="entry name" value="Cu2_monoox_C"/>
    <property type="match status" value="1"/>
</dbReference>
<evidence type="ECO:0000256" key="2">
    <source>
        <dbReference type="ARBA" id="ARBA00023180"/>
    </source>
</evidence>
<feature type="compositionally biased region" description="Polar residues" evidence="3">
    <location>
        <begin position="106"/>
        <end position="118"/>
    </location>
</feature>
<keyword evidence="2" id="KW-0325">Glycoprotein</keyword>
<dbReference type="SUPFAM" id="SSF49742">
    <property type="entry name" value="PHM/PNGase F"/>
    <property type="match status" value="2"/>
</dbReference>
<dbReference type="InterPro" id="IPR014784">
    <property type="entry name" value="Cu2_ascorb_mOase-like_C"/>
</dbReference>
<keyword evidence="1" id="KW-1015">Disulfide bond</keyword>
<gene>
    <name evidence="6" type="ORF">CCMP2556_LOCUS39731</name>
</gene>
<feature type="region of interest" description="Disordered" evidence="3">
    <location>
        <begin position="106"/>
        <end position="135"/>
    </location>
</feature>
<dbReference type="InterPro" id="IPR000945">
    <property type="entry name" value="DBH-like"/>
</dbReference>
<dbReference type="Gene3D" id="2.60.120.310">
    <property type="entry name" value="Copper type II, ascorbate-dependent monooxygenase, N-terminal domain"/>
    <property type="match status" value="1"/>
</dbReference>
<dbReference type="PANTHER" id="PTHR10157">
    <property type="entry name" value="DOPAMINE BETA HYDROXYLASE RELATED"/>
    <property type="match status" value="1"/>
</dbReference>
<feature type="domain" description="Copper type II ascorbate-dependent monooxygenase N-terminal" evidence="4">
    <location>
        <begin position="1427"/>
        <end position="1540"/>
    </location>
</feature>
<evidence type="ECO:0000256" key="1">
    <source>
        <dbReference type="ARBA" id="ARBA00023157"/>
    </source>
</evidence>
<evidence type="ECO:0000259" key="4">
    <source>
        <dbReference type="Pfam" id="PF01082"/>
    </source>
</evidence>
<dbReference type="PANTHER" id="PTHR10157:SF23">
    <property type="entry name" value="MOXD1 HOMOLOG 1"/>
    <property type="match status" value="1"/>
</dbReference>
<accession>A0ABP0PYQ5</accession>
<feature type="region of interest" description="Disordered" evidence="3">
    <location>
        <begin position="283"/>
        <end position="316"/>
    </location>
</feature>